<evidence type="ECO:0000313" key="2">
    <source>
        <dbReference type="EMBL" id="KUN72083.1"/>
    </source>
</evidence>
<evidence type="ECO:0000256" key="1">
    <source>
        <dbReference type="ARBA" id="ARBA00008645"/>
    </source>
</evidence>
<reference evidence="2 3" key="1">
    <citation type="submission" date="2015-10" db="EMBL/GenBank/DDBJ databases">
        <title>Draft genome sequence of Streptomyces canus DSM 40017, type strain for the species Streptomyces canus.</title>
        <authorList>
            <person name="Ruckert C."/>
            <person name="Winkler A."/>
            <person name="Kalinowski J."/>
            <person name="Kampfer P."/>
            <person name="Glaeser S."/>
        </authorList>
    </citation>
    <scope>NUCLEOTIDE SEQUENCE [LARGE SCALE GENOMIC DNA]</scope>
    <source>
        <strain evidence="2 3">DSM 40017</strain>
    </source>
</reference>
<dbReference type="InterPro" id="IPR050261">
    <property type="entry name" value="FrsA_esterase"/>
</dbReference>
<dbReference type="PANTHER" id="PTHR22946">
    <property type="entry name" value="DIENELACTONE HYDROLASE DOMAIN-CONTAINING PROTEIN-RELATED"/>
    <property type="match status" value="1"/>
</dbReference>
<gene>
    <name evidence="2" type="ORF">AQJ46_13735</name>
</gene>
<keyword evidence="2" id="KW-0378">Hydrolase</keyword>
<comment type="caution">
    <text evidence="2">The sequence shown here is derived from an EMBL/GenBank/DDBJ whole genome shotgun (WGS) entry which is preliminary data.</text>
</comment>
<protein>
    <submittedName>
        <fullName evidence="2">Dienelactone hydrolase</fullName>
    </submittedName>
</protein>
<dbReference type="STRING" id="58343.AQJ46_13735"/>
<dbReference type="InterPro" id="IPR029058">
    <property type="entry name" value="AB_hydrolase_fold"/>
</dbReference>
<evidence type="ECO:0000313" key="3">
    <source>
        <dbReference type="Proteomes" id="UP000053669"/>
    </source>
</evidence>
<proteinExistence type="inferred from homology"/>
<dbReference type="EMBL" id="LMWU01000015">
    <property type="protein sequence ID" value="KUN72083.1"/>
    <property type="molecule type" value="Genomic_DNA"/>
</dbReference>
<name>A0A101SEB4_9ACTN</name>
<dbReference type="Proteomes" id="UP000053669">
    <property type="component" value="Unassembled WGS sequence"/>
</dbReference>
<sequence length="378" mass="41606">MTETPERLRVPEHMYRALGYLFPRLMFLNARYAPQVHWGDIAAALDGFPTDDLDLASAGFWNLWRERWTDRAESYTALAEASGTVAGRSRALRGAAAAYHWAEFQYFDDRTVKQRLRQRIRDCFLGSLAGTDLQVTEGSLPGTGAGYWVLRTEAMRASGEPLPAVVLSNGLDSATEVEVMALAEAYLERGIAAVLFEGPGQGLRLGRTPVLAEMEPVVAELLEKLRTEPGIAADRLAFAGISFGGYLALRVARELGEHFRCVVNFGGGPAIAKFDGLPRRLKDNFRFAFGAEPGADLQPRFDELAIEPGPAPATEVLSISGALDDIFPIEGLYDLDRAWSDRHSLEVHPREAHTSLNLINSYTLRTADLVTERLADRA</sequence>
<accession>A0A101SEB4</accession>
<dbReference type="AlphaFoldDB" id="A0A101SEB4"/>
<dbReference type="GO" id="GO:0016787">
    <property type="term" value="F:hydrolase activity"/>
    <property type="evidence" value="ECO:0007669"/>
    <property type="project" value="UniProtKB-KW"/>
</dbReference>
<dbReference type="Gene3D" id="3.40.50.1820">
    <property type="entry name" value="alpha/beta hydrolase"/>
    <property type="match status" value="1"/>
</dbReference>
<dbReference type="PANTHER" id="PTHR22946:SF12">
    <property type="entry name" value="CONIDIAL PIGMENT BIOSYNTHESIS PROTEIN AYG1 (AFU_ORTHOLOGUE AFUA_2G17550)"/>
    <property type="match status" value="1"/>
</dbReference>
<dbReference type="SUPFAM" id="SSF53474">
    <property type="entry name" value="alpha/beta-Hydrolases"/>
    <property type="match status" value="1"/>
</dbReference>
<dbReference type="RefSeq" id="WP_059205885.1">
    <property type="nucleotide sequence ID" value="NZ_KQ948659.1"/>
</dbReference>
<organism evidence="2 3">
    <name type="scientific">Streptomyces canus</name>
    <dbReference type="NCBI Taxonomy" id="58343"/>
    <lineage>
        <taxon>Bacteria</taxon>
        <taxon>Bacillati</taxon>
        <taxon>Actinomycetota</taxon>
        <taxon>Actinomycetes</taxon>
        <taxon>Kitasatosporales</taxon>
        <taxon>Streptomycetaceae</taxon>
        <taxon>Streptomyces</taxon>
        <taxon>Streptomyces aurantiacus group</taxon>
    </lineage>
</organism>
<comment type="similarity">
    <text evidence="1">Belongs to the AB hydrolase superfamily.</text>
</comment>